<evidence type="ECO:0000313" key="9">
    <source>
        <dbReference type="EMBL" id="KAK3274567.1"/>
    </source>
</evidence>
<dbReference type="InterPro" id="IPR013122">
    <property type="entry name" value="PKD1_2_channel"/>
</dbReference>
<keyword evidence="3 6" id="KW-0812">Transmembrane</keyword>
<evidence type="ECO:0000256" key="2">
    <source>
        <dbReference type="ARBA" id="ARBA00007200"/>
    </source>
</evidence>
<accession>A0AAE0GAH1</accession>
<comment type="similarity">
    <text evidence="2">Belongs to the polycystin family.</text>
</comment>
<feature type="transmembrane region" description="Helical" evidence="6">
    <location>
        <begin position="141"/>
        <end position="161"/>
    </location>
</feature>
<dbReference type="EMBL" id="LGRX02007653">
    <property type="protein sequence ID" value="KAK3274567.1"/>
    <property type="molecule type" value="Genomic_DNA"/>
</dbReference>
<evidence type="ECO:0000313" key="10">
    <source>
        <dbReference type="Proteomes" id="UP001190700"/>
    </source>
</evidence>
<keyword evidence="4 6" id="KW-1133">Transmembrane helix</keyword>
<evidence type="ECO:0000256" key="3">
    <source>
        <dbReference type="ARBA" id="ARBA00022692"/>
    </source>
</evidence>
<reference evidence="9 10" key="1">
    <citation type="journal article" date="2015" name="Genome Biol. Evol.">
        <title>Comparative Genomics of a Bacterivorous Green Alga Reveals Evolutionary Causalities and Consequences of Phago-Mixotrophic Mode of Nutrition.</title>
        <authorList>
            <person name="Burns J.A."/>
            <person name="Paasch A."/>
            <person name="Narechania A."/>
            <person name="Kim E."/>
        </authorList>
    </citation>
    <scope>NUCLEOTIDE SEQUENCE [LARGE SCALE GENOMIC DNA]</scope>
    <source>
        <strain evidence="9 10">PLY_AMNH</strain>
    </source>
</reference>
<proteinExistence type="inferred from homology"/>
<dbReference type="AlphaFoldDB" id="A0AAE0GAH1"/>
<dbReference type="InterPro" id="IPR046791">
    <property type="entry name" value="Polycystin_dom"/>
</dbReference>
<dbReference type="Pfam" id="PF08016">
    <property type="entry name" value="PKD_channel"/>
    <property type="match status" value="1"/>
</dbReference>
<dbReference type="PANTHER" id="PTHR10877">
    <property type="entry name" value="POLYCYSTIN FAMILY MEMBER"/>
    <property type="match status" value="1"/>
</dbReference>
<evidence type="ECO:0000256" key="1">
    <source>
        <dbReference type="ARBA" id="ARBA00004141"/>
    </source>
</evidence>
<dbReference type="InterPro" id="IPR051223">
    <property type="entry name" value="Polycystin"/>
</dbReference>
<name>A0AAE0GAH1_9CHLO</name>
<sequence>MSTAVQEETVPRRAYVSFMDASQPIQLSDEPRALFLPSGTQNLPQDVSMPNLAEAESPRESLIAMTDSPSVLAARRRWSLLRKKKKDLIQEQRAFGERAKVLNPEMLGLLLRSFANRYLDMDNVKRQVDERLRHKQSITKGSRYVMVLVFFFTLVLLQARIARVNSLESTLSQYFTGSDVYVVTNDSGLGGNVEIPAFSDLQSFEDILLWIEHPFINLIMPAQQWYNGQTFSEKELGYLIKYNKLVGGFRVAQRRTDSSMEGAASRRFKNYYPIRFPNFSSKSQSKTAFGPKHDPEKYFFQGTDDSGAFRVDFPNDPKKAKLILQELRQDLFLDKNTREINIECVVYNGNLEVFTQISLFIGFYNTGKVMTDLRLSSFRLEYYLTTEDFVRLGFEVICSLYRAYIQLCTINVLLCLAKGLEYMGNSESYGVLVKTIQHAGPQLFKFMVVWSITILCFAVMGMVTFGGRLEEWSNLWSCVETLHMMVTGEYGYEPLTAVSAVYAAIFYILFLIVVFFLLVNILLAIMMESYSELLAIRKKEETKIKETNIKVPVIQEIVHDFVNRFHWLVPMKVVAHFTIAEFIGTEELRDLLDPDKFPDLLVGAKLKTPTPTLDDPTPLPKLFLSSLGVTQCVQNMDKVHFIMASFGKVYEEAEFDATLLQSEPPSAFASAIASPTARDQDRVFPYGSFKYHIQSESTTRSRVNSYLLSG</sequence>
<dbReference type="GO" id="GO:0016020">
    <property type="term" value="C:membrane"/>
    <property type="evidence" value="ECO:0007669"/>
    <property type="project" value="UniProtKB-SubCell"/>
</dbReference>
<evidence type="ECO:0000259" key="7">
    <source>
        <dbReference type="Pfam" id="PF08016"/>
    </source>
</evidence>
<evidence type="ECO:0000256" key="6">
    <source>
        <dbReference type="SAM" id="Phobius"/>
    </source>
</evidence>
<dbReference type="Gene3D" id="1.10.287.70">
    <property type="match status" value="1"/>
</dbReference>
<organism evidence="9 10">
    <name type="scientific">Cymbomonas tetramitiformis</name>
    <dbReference type="NCBI Taxonomy" id="36881"/>
    <lineage>
        <taxon>Eukaryota</taxon>
        <taxon>Viridiplantae</taxon>
        <taxon>Chlorophyta</taxon>
        <taxon>Pyramimonadophyceae</taxon>
        <taxon>Pyramimonadales</taxon>
        <taxon>Pyramimonadaceae</taxon>
        <taxon>Cymbomonas</taxon>
    </lineage>
</organism>
<feature type="transmembrane region" description="Helical" evidence="6">
    <location>
        <begin position="500"/>
        <end position="527"/>
    </location>
</feature>
<feature type="transmembrane region" description="Helical" evidence="6">
    <location>
        <begin position="443"/>
        <end position="465"/>
    </location>
</feature>
<dbReference type="Proteomes" id="UP001190700">
    <property type="component" value="Unassembled WGS sequence"/>
</dbReference>
<comment type="caution">
    <text evidence="9">The sequence shown here is derived from an EMBL/GenBank/DDBJ whole genome shotgun (WGS) entry which is preliminary data.</text>
</comment>
<comment type="subcellular location">
    <subcellularLocation>
        <location evidence="1">Membrane</location>
        <topology evidence="1">Multi-pass membrane protein</topology>
    </subcellularLocation>
</comment>
<dbReference type="PANTHER" id="PTHR10877:SF183">
    <property type="entry name" value="AT14535P-RELATED"/>
    <property type="match status" value="1"/>
</dbReference>
<gene>
    <name evidence="9" type="ORF">CYMTET_17254</name>
</gene>
<feature type="domain" description="Polycystin" evidence="8">
    <location>
        <begin position="198"/>
        <end position="380"/>
    </location>
</feature>
<evidence type="ECO:0000259" key="8">
    <source>
        <dbReference type="Pfam" id="PF20519"/>
    </source>
</evidence>
<protein>
    <recommendedName>
        <fullName evidence="11">Polycystin cation channel PKD1/PKD2 domain-containing protein</fullName>
    </recommendedName>
</protein>
<dbReference type="Pfam" id="PF20519">
    <property type="entry name" value="Polycystin_dom"/>
    <property type="match status" value="1"/>
</dbReference>
<evidence type="ECO:0008006" key="11">
    <source>
        <dbReference type="Google" id="ProtNLM"/>
    </source>
</evidence>
<evidence type="ECO:0000256" key="5">
    <source>
        <dbReference type="ARBA" id="ARBA00023136"/>
    </source>
</evidence>
<feature type="domain" description="Polycystin cation channel PKD1/PKD2" evidence="7">
    <location>
        <begin position="392"/>
        <end position="532"/>
    </location>
</feature>
<keyword evidence="5 6" id="KW-0472">Membrane</keyword>
<evidence type="ECO:0000256" key="4">
    <source>
        <dbReference type="ARBA" id="ARBA00022989"/>
    </source>
</evidence>
<keyword evidence="10" id="KW-1185">Reference proteome</keyword>